<dbReference type="InterPro" id="IPR003961">
    <property type="entry name" value="FN3_dom"/>
</dbReference>
<evidence type="ECO:0000313" key="3">
    <source>
        <dbReference type="EMBL" id="CAK1544890.1"/>
    </source>
</evidence>
<dbReference type="Proteomes" id="UP001497472">
    <property type="component" value="Unassembled WGS sequence"/>
</dbReference>
<gene>
    <name evidence="3" type="ORF">LNINA_LOCUS4598</name>
</gene>
<feature type="chain" id="PRO_5043920277" description="Fibronectin type-III domain-containing protein" evidence="1">
    <location>
        <begin position="18"/>
        <end position="183"/>
    </location>
</feature>
<accession>A0AAV1J8E3</accession>
<keyword evidence="4" id="KW-1185">Reference proteome</keyword>
<organism evidence="3 4">
    <name type="scientific">Leptosia nina</name>
    <dbReference type="NCBI Taxonomy" id="320188"/>
    <lineage>
        <taxon>Eukaryota</taxon>
        <taxon>Metazoa</taxon>
        <taxon>Ecdysozoa</taxon>
        <taxon>Arthropoda</taxon>
        <taxon>Hexapoda</taxon>
        <taxon>Insecta</taxon>
        <taxon>Pterygota</taxon>
        <taxon>Neoptera</taxon>
        <taxon>Endopterygota</taxon>
        <taxon>Lepidoptera</taxon>
        <taxon>Glossata</taxon>
        <taxon>Ditrysia</taxon>
        <taxon>Papilionoidea</taxon>
        <taxon>Pieridae</taxon>
        <taxon>Pierinae</taxon>
        <taxon>Leptosia</taxon>
    </lineage>
</organism>
<feature type="signal peptide" evidence="1">
    <location>
        <begin position="1"/>
        <end position="17"/>
    </location>
</feature>
<dbReference type="InterPro" id="IPR013783">
    <property type="entry name" value="Ig-like_fold"/>
</dbReference>
<keyword evidence="1" id="KW-0732">Signal</keyword>
<protein>
    <recommendedName>
        <fullName evidence="2">Fibronectin type-III domain-containing protein</fullName>
    </recommendedName>
</protein>
<name>A0AAV1J8E3_9NEOP</name>
<dbReference type="AlphaFoldDB" id="A0AAV1J8E3"/>
<dbReference type="Gene3D" id="2.60.40.10">
    <property type="entry name" value="Immunoglobulins"/>
    <property type="match status" value="1"/>
</dbReference>
<feature type="domain" description="Fibronectin type-III" evidence="2">
    <location>
        <begin position="23"/>
        <end position="138"/>
    </location>
</feature>
<dbReference type="SUPFAM" id="SSF49265">
    <property type="entry name" value="Fibronectin type III"/>
    <property type="match status" value="1"/>
</dbReference>
<evidence type="ECO:0000256" key="1">
    <source>
        <dbReference type="SAM" id="SignalP"/>
    </source>
</evidence>
<dbReference type="EMBL" id="CAVLEF010000006">
    <property type="protein sequence ID" value="CAK1544890.1"/>
    <property type="molecule type" value="Genomic_DNA"/>
</dbReference>
<proteinExistence type="predicted"/>
<comment type="caution">
    <text evidence="3">The sequence shown here is derived from an EMBL/GenBank/DDBJ whole genome shotgun (WGS) entry which is preliminary data.</text>
</comment>
<dbReference type="Pfam" id="PF00041">
    <property type="entry name" value="fn3"/>
    <property type="match status" value="1"/>
</dbReference>
<evidence type="ECO:0000313" key="4">
    <source>
        <dbReference type="Proteomes" id="UP001497472"/>
    </source>
</evidence>
<sequence length="183" mass="20532">MKRVLLIIVCNIIFAKTFQVPKITSVTTLVPAGLLVKWDSNNDVVDGFKISVWEVEISSQGRFKLLNGDEIPGLLLEHKAIEPMAHNKLPKSKPIQVVVRDPEAREAKINKLKYNTLYEVRVLAYKGDGESGLSPPTRIQLIKADDAINVVAAQKENDVCIATVVTTIDYKGEKYNYHRNVYI</sequence>
<evidence type="ECO:0000259" key="2">
    <source>
        <dbReference type="Pfam" id="PF00041"/>
    </source>
</evidence>
<dbReference type="InterPro" id="IPR036116">
    <property type="entry name" value="FN3_sf"/>
</dbReference>
<dbReference type="CDD" id="cd00063">
    <property type="entry name" value="FN3"/>
    <property type="match status" value="1"/>
</dbReference>
<reference evidence="3 4" key="1">
    <citation type="submission" date="2023-11" db="EMBL/GenBank/DDBJ databases">
        <authorList>
            <person name="Okamura Y."/>
        </authorList>
    </citation>
    <scope>NUCLEOTIDE SEQUENCE [LARGE SCALE GENOMIC DNA]</scope>
</reference>